<evidence type="ECO:0000256" key="6">
    <source>
        <dbReference type="ARBA" id="ARBA00023235"/>
    </source>
</evidence>
<name>A0A813FC52_POLGL</name>
<dbReference type="SUPFAM" id="SSF52833">
    <property type="entry name" value="Thioredoxin-like"/>
    <property type="match status" value="1"/>
</dbReference>
<comment type="caution">
    <text evidence="9">The sequence shown here is derived from an EMBL/GenBank/DDBJ whole genome shotgun (WGS) entry which is preliminary data.</text>
</comment>
<evidence type="ECO:0000256" key="2">
    <source>
        <dbReference type="ARBA" id="ARBA00004319"/>
    </source>
</evidence>
<feature type="non-terminal residue" evidence="9">
    <location>
        <position position="1"/>
    </location>
</feature>
<dbReference type="Pfam" id="PF00085">
    <property type="entry name" value="Thioredoxin"/>
    <property type="match status" value="1"/>
</dbReference>
<dbReference type="InterPro" id="IPR013766">
    <property type="entry name" value="Thioredoxin_domain"/>
</dbReference>
<dbReference type="EC" id="5.3.4.1" evidence="4"/>
<evidence type="ECO:0000256" key="4">
    <source>
        <dbReference type="ARBA" id="ARBA00012723"/>
    </source>
</evidence>
<dbReference type="GO" id="GO:0005788">
    <property type="term" value="C:endoplasmic reticulum lumen"/>
    <property type="evidence" value="ECO:0007669"/>
    <property type="project" value="UniProtKB-SubCell"/>
</dbReference>
<evidence type="ECO:0000313" key="10">
    <source>
        <dbReference type="Proteomes" id="UP000654075"/>
    </source>
</evidence>
<dbReference type="AlphaFoldDB" id="A0A813FC52"/>
<keyword evidence="7" id="KW-0676">Redox-active center</keyword>
<reference evidence="9" key="1">
    <citation type="submission" date="2021-02" db="EMBL/GenBank/DDBJ databases">
        <authorList>
            <person name="Dougan E. K."/>
            <person name="Rhodes N."/>
            <person name="Thang M."/>
            <person name="Chan C."/>
        </authorList>
    </citation>
    <scope>NUCLEOTIDE SEQUENCE</scope>
</reference>
<protein>
    <recommendedName>
        <fullName evidence="4">protein disulfide-isomerase</fullName>
        <ecNumber evidence="4">5.3.4.1</ecNumber>
    </recommendedName>
</protein>
<sequence>VAFATVEASEQERLAKKYVTHGRYPQLLWFTNGQPTQYHRTLRTAKAITDFVLALDRDPVSFVKDQEEAATSFNRAVFATAQKGSPLYRDLEVVARKHMDVLAVTVQEGPDGLVKMLNEKQVSVYSGDLNAAKLDEWVKSIIMKSEPVPEGSPVFQDGSLVVVGRTFEELVVRANKDVALLVYAPWCGYCRKVMPVWNSFGRAVSAVPSLVVAKMDGDQNSATNV</sequence>
<gene>
    <name evidence="9" type="ORF">PGLA1383_LOCUS29615</name>
</gene>
<dbReference type="Proteomes" id="UP000654075">
    <property type="component" value="Unassembled WGS sequence"/>
</dbReference>
<accession>A0A813FC52</accession>
<organism evidence="9 10">
    <name type="scientific">Polarella glacialis</name>
    <name type="common">Dinoflagellate</name>
    <dbReference type="NCBI Taxonomy" id="89957"/>
    <lineage>
        <taxon>Eukaryota</taxon>
        <taxon>Sar</taxon>
        <taxon>Alveolata</taxon>
        <taxon>Dinophyceae</taxon>
        <taxon>Suessiales</taxon>
        <taxon>Suessiaceae</taxon>
        <taxon>Polarella</taxon>
    </lineage>
</organism>
<comment type="subcellular location">
    <subcellularLocation>
        <location evidence="2">Endoplasmic reticulum lumen</location>
    </subcellularLocation>
</comment>
<dbReference type="GO" id="GO:0006457">
    <property type="term" value="P:protein folding"/>
    <property type="evidence" value="ECO:0007669"/>
    <property type="project" value="TreeGrafter"/>
</dbReference>
<proteinExistence type="inferred from homology"/>
<evidence type="ECO:0000256" key="3">
    <source>
        <dbReference type="ARBA" id="ARBA00006347"/>
    </source>
</evidence>
<comment type="similarity">
    <text evidence="3">Belongs to the protein disulfide isomerase family.</text>
</comment>
<evidence type="ECO:0000313" key="9">
    <source>
        <dbReference type="EMBL" id="CAE8611808.1"/>
    </source>
</evidence>
<dbReference type="PANTHER" id="PTHR18929:SF132">
    <property type="entry name" value="PROTEIN DISULFIDE-ISOMERASE A3"/>
    <property type="match status" value="1"/>
</dbReference>
<dbReference type="GO" id="GO:0034976">
    <property type="term" value="P:response to endoplasmic reticulum stress"/>
    <property type="evidence" value="ECO:0007669"/>
    <property type="project" value="TreeGrafter"/>
</dbReference>
<keyword evidence="10" id="KW-1185">Reference proteome</keyword>
<evidence type="ECO:0000256" key="1">
    <source>
        <dbReference type="ARBA" id="ARBA00001182"/>
    </source>
</evidence>
<keyword evidence="6" id="KW-0413">Isomerase</keyword>
<feature type="non-terminal residue" evidence="9">
    <location>
        <position position="225"/>
    </location>
</feature>
<dbReference type="InterPro" id="IPR036249">
    <property type="entry name" value="Thioredoxin-like_sf"/>
</dbReference>
<feature type="domain" description="Thioredoxin" evidence="8">
    <location>
        <begin position="161"/>
        <end position="223"/>
    </location>
</feature>
<comment type="catalytic activity">
    <reaction evidence="1">
        <text>Catalyzes the rearrangement of -S-S- bonds in proteins.</text>
        <dbReference type="EC" id="5.3.4.1"/>
    </reaction>
</comment>
<dbReference type="EMBL" id="CAJNNV010025048">
    <property type="protein sequence ID" value="CAE8611808.1"/>
    <property type="molecule type" value="Genomic_DNA"/>
</dbReference>
<evidence type="ECO:0000259" key="8">
    <source>
        <dbReference type="Pfam" id="PF00085"/>
    </source>
</evidence>
<evidence type="ECO:0000256" key="7">
    <source>
        <dbReference type="ARBA" id="ARBA00023284"/>
    </source>
</evidence>
<dbReference type="Gene3D" id="3.40.30.10">
    <property type="entry name" value="Glutaredoxin"/>
    <property type="match status" value="2"/>
</dbReference>
<keyword evidence="5" id="KW-0256">Endoplasmic reticulum</keyword>
<dbReference type="OrthoDB" id="72053at2759"/>
<dbReference type="PANTHER" id="PTHR18929">
    <property type="entry name" value="PROTEIN DISULFIDE ISOMERASE"/>
    <property type="match status" value="1"/>
</dbReference>
<dbReference type="GO" id="GO:0003756">
    <property type="term" value="F:protein disulfide isomerase activity"/>
    <property type="evidence" value="ECO:0007669"/>
    <property type="project" value="UniProtKB-EC"/>
</dbReference>
<evidence type="ECO:0000256" key="5">
    <source>
        <dbReference type="ARBA" id="ARBA00022824"/>
    </source>
</evidence>